<keyword evidence="2" id="KW-1185">Reference proteome</keyword>
<sequence>MEATPLSLYYSWHMYMAACRDPNFLLWNAVKRSLRNTINACLKPGTSCKFLLMKFKSIY</sequence>
<evidence type="ECO:0000313" key="1">
    <source>
        <dbReference type="EMBL" id="KAJ8020624.1"/>
    </source>
</evidence>
<comment type="caution">
    <text evidence="1">The sequence shown here is derived from an EMBL/GenBank/DDBJ whole genome shotgun (WGS) entry which is preliminary data.</text>
</comment>
<dbReference type="Proteomes" id="UP001152320">
    <property type="component" value="Chromosome 22"/>
</dbReference>
<accession>A0A9Q0YHI3</accession>
<evidence type="ECO:0000313" key="2">
    <source>
        <dbReference type="Proteomes" id="UP001152320"/>
    </source>
</evidence>
<organism evidence="1 2">
    <name type="scientific">Holothuria leucospilota</name>
    <name type="common">Black long sea cucumber</name>
    <name type="synonym">Mertensiothuria leucospilota</name>
    <dbReference type="NCBI Taxonomy" id="206669"/>
    <lineage>
        <taxon>Eukaryota</taxon>
        <taxon>Metazoa</taxon>
        <taxon>Echinodermata</taxon>
        <taxon>Eleutherozoa</taxon>
        <taxon>Echinozoa</taxon>
        <taxon>Holothuroidea</taxon>
        <taxon>Aspidochirotacea</taxon>
        <taxon>Aspidochirotida</taxon>
        <taxon>Holothuriidae</taxon>
        <taxon>Holothuria</taxon>
    </lineage>
</organism>
<proteinExistence type="predicted"/>
<gene>
    <name evidence="1" type="ORF">HOLleu_40262</name>
</gene>
<name>A0A9Q0YHI3_HOLLE</name>
<dbReference type="EMBL" id="JAIZAY010000022">
    <property type="protein sequence ID" value="KAJ8020624.1"/>
    <property type="molecule type" value="Genomic_DNA"/>
</dbReference>
<reference evidence="1" key="1">
    <citation type="submission" date="2021-10" db="EMBL/GenBank/DDBJ databases">
        <title>Tropical sea cucumber genome reveals ecological adaptation and Cuvierian tubules defense mechanism.</title>
        <authorList>
            <person name="Chen T."/>
        </authorList>
    </citation>
    <scope>NUCLEOTIDE SEQUENCE</scope>
    <source>
        <strain evidence="1">Nanhai2018</strain>
        <tissue evidence="1">Muscle</tissue>
    </source>
</reference>
<dbReference type="AlphaFoldDB" id="A0A9Q0YHI3"/>
<protein>
    <submittedName>
        <fullName evidence="1">Uncharacterized protein</fullName>
    </submittedName>
</protein>